<sequence length="96" mass="11322">MSFTCPFEVNPAEPRPSYFLHPSSIKIQDCKSHMMIYTALVVVELTCMLVLAKLVLSIYRLLQQRERMNHRINLTHFSYRREVILRPLQETETQGL</sequence>
<gene>
    <name evidence="2" type="ORF">FQA47_007468</name>
</gene>
<reference evidence="2" key="1">
    <citation type="journal article" name="BMC Genomics">
        <title>Long-read sequencing and de novo genome assembly of marine medaka (Oryzias melastigma).</title>
        <authorList>
            <person name="Liang P."/>
            <person name="Saqib H.S.A."/>
            <person name="Ni X."/>
            <person name="Shen Y."/>
        </authorList>
    </citation>
    <scope>NUCLEOTIDE SEQUENCE</scope>
    <source>
        <strain evidence="2">Bigg-433</strain>
    </source>
</reference>
<accession>A0A834EYJ0</accession>
<dbReference type="EMBL" id="WKFB01001213">
    <property type="protein sequence ID" value="KAF6714666.1"/>
    <property type="molecule type" value="Genomic_DNA"/>
</dbReference>
<evidence type="ECO:0000313" key="3">
    <source>
        <dbReference type="Proteomes" id="UP000646548"/>
    </source>
</evidence>
<dbReference type="AlphaFoldDB" id="A0A834EYJ0"/>
<keyword evidence="1" id="KW-0472">Membrane</keyword>
<protein>
    <submittedName>
        <fullName evidence="2">Uncharacterized protein</fullName>
    </submittedName>
</protein>
<evidence type="ECO:0000313" key="2">
    <source>
        <dbReference type="EMBL" id="KAF6714666.1"/>
    </source>
</evidence>
<dbReference type="Proteomes" id="UP000646548">
    <property type="component" value="Unassembled WGS sequence"/>
</dbReference>
<keyword evidence="1" id="KW-0812">Transmembrane</keyword>
<name>A0A834EYJ0_ORYME</name>
<feature type="transmembrane region" description="Helical" evidence="1">
    <location>
        <begin position="36"/>
        <end position="62"/>
    </location>
</feature>
<organism evidence="2 3">
    <name type="scientific">Oryzias melastigma</name>
    <name type="common">Marine medaka</name>
    <dbReference type="NCBI Taxonomy" id="30732"/>
    <lineage>
        <taxon>Eukaryota</taxon>
        <taxon>Metazoa</taxon>
        <taxon>Chordata</taxon>
        <taxon>Craniata</taxon>
        <taxon>Vertebrata</taxon>
        <taxon>Euteleostomi</taxon>
        <taxon>Actinopterygii</taxon>
        <taxon>Neopterygii</taxon>
        <taxon>Teleostei</taxon>
        <taxon>Neoteleostei</taxon>
        <taxon>Acanthomorphata</taxon>
        <taxon>Ovalentaria</taxon>
        <taxon>Atherinomorphae</taxon>
        <taxon>Beloniformes</taxon>
        <taxon>Adrianichthyidae</taxon>
        <taxon>Oryziinae</taxon>
        <taxon>Oryzias</taxon>
    </lineage>
</organism>
<evidence type="ECO:0000256" key="1">
    <source>
        <dbReference type="SAM" id="Phobius"/>
    </source>
</evidence>
<proteinExistence type="predicted"/>
<comment type="caution">
    <text evidence="2">The sequence shown here is derived from an EMBL/GenBank/DDBJ whole genome shotgun (WGS) entry which is preliminary data.</text>
</comment>
<keyword evidence="1" id="KW-1133">Transmembrane helix</keyword>